<comment type="caution">
    <text evidence="2">The sequence shown here is derived from an EMBL/GenBank/DDBJ whole genome shotgun (WGS) entry which is preliminary data.</text>
</comment>
<gene>
    <name evidence="2" type="ORF">FRX31_009415</name>
</gene>
<feature type="region of interest" description="Disordered" evidence="1">
    <location>
        <begin position="72"/>
        <end position="137"/>
    </location>
</feature>
<feature type="compositionally biased region" description="Basic residues" evidence="1">
    <location>
        <begin position="72"/>
        <end position="96"/>
    </location>
</feature>
<accession>A0A7J6WWF3</accession>
<evidence type="ECO:0000313" key="3">
    <source>
        <dbReference type="Proteomes" id="UP000554482"/>
    </source>
</evidence>
<feature type="compositionally biased region" description="Polar residues" evidence="1">
    <location>
        <begin position="126"/>
        <end position="137"/>
    </location>
</feature>
<keyword evidence="3" id="KW-1185">Reference proteome</keyword>
<dbReference type="Proteomes" id="UP000554482">
    <property type="component" value="Unassembled WGS sequence"/>
</dbReference>
<dbReference type="EMBL" id="JABWDY010010003">
    <property type="protein sequence ID" value="KAF5200998.1"/>
    <property type="molecule type" value="Genomic_DNA"/>
</dbReference>
<feature type="compositionally biased region" description="Polar residues" evidence="1">
    <location>
        <begin position="98"/>
        <end position="115"/>
    </location>
</feature>
<sequence length="137" mass="15260">MKGLSDTLRNVEAAIKKLSINTEAQTVSDGNITSVAACAYPDDIHAPLLDPLTRKHKGRPREFSNLIDKIKKKKTKTNNKGVQKKTKALTRSKVPRKGNNQSIKQSTPTQESVLINPNHVRENSFLDLNNFPQDPFA</sequence>
<dbReference type="AlphaFoldDB" id="A0A7J6WWF3"/>
<evidence type="ECO:0000313" key="2">
    <source>
        <dbReference type="EMBL" id="KAF5200998.1"/>
    </source>
</evidence>
<organism evidence="2 3">
    <name type="scientific">Thalictrum thalictroides</name>
    <name type="common">Rue-anemone</name>
    <name type="synonym">Anemone thalictroides</name>
    <dbReference type="NCBI Taxonomy" id="46969"/>
    <lineage>
        <taxon>Eukaryota</taxon>
        <taxon>Viridiplantae</taxon>
        <taxon>Streptophyta</taxon>
        <taxon>Embryophyta</taxon>
        <taxon>Tracheophyta</taxon>
        <taxon>Spermatophyta</taxon>
        <taxon>Magnoliopsida</taxon>
        <taxon>Ranunculales</taxon>
        <taxon>Ranunculaceae</taxon>
        <taxon>Thalictroideae</taxon>
        <taxon>Thalictrum</taxon>
    </lineage>
</organism>
<protein>
    <submittedName>
        <fullName evidence="2">Uncharacterized protein</fullName>
    </submittedName>
</protein>
<evidence type="ECO:0000256" key="1">
    <source>
        <dbReference type="SAM" id="MobiDB-lite"/>
    </source>
</evidence>
<name>A0A7J6WWF3_THATH</name>
<proteinExistence type="predicted"/>
<reference evidence="2 3" key="1">
    <citation type="submission" date="2020-06" db="EMBL/GenBank/DDBJ databases">
        <title>Transcriptomic and genomic resources for Thalictrum thalictroides and T. hernandezii: Facilitating candidate gene discovery in an emerging model plant lineage.</title>
        <authorList>
            <person name="Arias T."/>
            <person name="Riano-Pachon D.M."/>
            <person name="Di Stilio V.S."/>
        </authorList>
    </citation>
    <scope>NUCLEOTIDE SEQUENCE [LARGE SCALE GENOMIC DNA]</scope>
    <source>
        <strain evidence="3">cv. WT478/WT964</strain>
        <tissue evidence="2">Leaves</tissue>
    </source>
</reference>